<keyword evidence="3" id="KW-1185">Reference proteome</keyword>
<feature type="transmembrane region" description="Helical" evidence="1">
    <location>
        <begin position="113"/>
        <end position="137"/>
    </location>
</feature>
<organism evidence="2 3">
    <name type="scientific">Floridaenema flaviceps BLCC-F50</name>
    <dbReference type="NCBI Taxonomy" id="3153642"/>
    <lineage>
        <taxon>Bacteria</taxon>
        <taxon>Bacillati</taxon>
        <taxon>Cyanobacteriota</taxon>
        <taxon>Cyanophyceae</taxon>
        <taxon>Oscillatoriophycideae</taxon>
        <taxon>Aerosakkonematales</taxon>
        <taxon>Aerosakkonemataceae</taxon>
        <taxon>Floridanema</taxon>
        <taxon>Floridanema flaviceps</taxon>
    </lineage>
</organism>
<keyword evidence="1" id="KW-0472">Membrane</keyword>
<evidence type="ECO:0000256" key="1">
    <source>
        <dbReference type="SAM" id="Phobius"/>
    </source>
</evidence>
<comment type="caution">
    <text evidence="2">The sequence shown here is derived from an EMBL/GenBank/DDBJ whole genome shotgun (WGS) entry which is preliminary data.</text>
</comment>
<reference evidence="2 3" key="1">
    <citation type="submission" date="2024-09" db="EMBL/GenBank/DDBJ databases">
        <title>Floridaenema gen nov. (Aerosakkonemataceae, Aerosakkonematales ord. nov., Cyanobacteria) from benthic tropical and subtropical fresh waters, with the description of four new species.</title>
        <authorList>
            <person name="Moretto J.A."/>
            <person name="Berthold D.E."/>
            <person name="Lefler F.W."/>
            <person name="Huang I.-S."/>
            <person name="Laughinghouse H. IV."/>
        </authorList>
    </citation>
    <scope>NUCLEOTIDE SEQUENCE [LARGE SCALE GENOMIC DNA]</scope>
    <source>
        <strain evidence="2 3">BLCC-F50</strain>
    </source>
</reference>
<feature type="transmembrane region" description="Helical" evidence="1">
    <location>
        <begin position="157"/>
        <end position="180"/>
    </location>
</feature>
<protein>
    <submittedName>
        <fullName evidence="2">Uncharacterized protein</fullName>
    </submittedName>
</protein>
<dbReference type="EMBL" id="JBHFNR010000166">
    <property type="protein sequence ID" value="MFB2895710.1"/>
    <property type="molecule type" value="Genomic_DNA"/>
</dbReference>
<feature type="transmembrane region" description="Helical" evidence="1">
    <location>
        <begin position="50"/>
        <end position="75"/>
    </location>
</feature>
<feature type="transmembrane region" description="Helical" evidence="1">
    <location>
        <begin position="201"/>
        <end position="220"/>
    </location>
</feature>
<dbReference type="RefSeq" id="WP_413265345.1">
    <property type="nucleotide sequence ID" value="NZ_JBHFNR010000166.1"/>
</dbReference>
<feature type="transmembrane region" description="Helical" evidence="1">
    <location>
        <begin position="81"/>
        <end position="101"/>
    </location>
</feature>
<evidence type="ECO:0000313" key="3">
    <source>
        <dbReference type="Proteomes" id="UP001576784"/>
    </source>
</evidence>
<gene>
    <name evidence="2" type="ORF">ACE1CI_22615</name>
</gene>
<feature type="transmembrane region" description="Helical" evidence="1">
    <location>
        <begin position="12"/>
        <end position="38"/>
    </location>
</feature>
<keyword evidence="1" id="KW-0812">Transmembrane</keyword>
<accession>A0ABV4XVF1</accession>
<keyword evidence="1" id="KW-1133">Transmembrane helix</keyword>
<evidence type="ECO:0000313" key="2">
    <source>
        <dbReference type="EMBL" id="MFB2895710.1"/>
    </source>
</evidence>
<name>A0ABV4XVF1_9CYAN</name>
<sequence>MANSWPPMAIGLLQIPLITGIVTYGFSLIAIVILEAIIFSQKEAVSLSKAIVYTALANFCSLMMGVIIIIGISGLPYGATWLPLGIGYSILLLFSTQTFPITQNLSLAIEGWIFNLFAWGIIWFCGLFCSVFLLITVGAINPDVTAGKPFPDWDVPFYINIVQLLGVVGFMGLGFAMSIVSEAFCLTKLLKNSSKQIKRTILIMNVRSYAYIALPITIVMKLKERIL</sequence>
<proteinExistence type="predicted"/>
<dbReference type="Proteomes" id="UP001576784">
    <property type="component" value="Unassembled WGS sequence"/>
</dbReference>